<evidence type="ECO:0000313" key="8">
    <source>
        <dbReference type="EMBL" id="ESO85684.1"/>
    </source>
</evidence>
<dbReference type="GO" id="GO:0045664">
    <property type="term" value="P:regulation of neuron differentiation"/>
    <property type="evidence" value="ECO:0007669"/>
    <property type="project" value="TreeGrafter"/>
</dbReference>
<dbReference type="KEGG" id="lgi:LOTGIDRAFT_107599"/>
<evidence type="ECO:0000313" key="9">
    <source>
        <dbReference type="Proteomes" id="UP000030746"/>
    </source>
</evidence>
<dbReference type="PANTHER" id="PTHR24416:SF604">
    <property type="entry name" value="RECEPTOR PROTEIN-TYROSINE KINASE"/>
    <property type="match status" value="1"/>
</dbReference>
<evidence type="ECO:0000259" key="7">
    <source>
        <dbReference type="PROSITE" id="PS50011"/>
    </source>
</evidence>
<dbReference type="AlphaFoldDB" id="V4B9P3"/>
<protein>
    <recommendedName>
        <fullName evidence="7">Protein kinase domain-containing protein</fullName>
    </recommendedName>
</protein>
<keyword evidence="5" id="KW-0460">Magnesium</keyword>
<evidence type="ECO:0000256" key="1">
    <source>
        <dbReference type="ARBA" id="ARBA00004167"/>
    </source>
</evidence>
<dbReference type="STRING" id="225164.V4B9P3"/>
<dbReference type="InterPro" id="IPR001245">
    <property type="entry name" value="Ser-Thr/Tyr_kinase_cat_dom"/>
</dbReference>
<dbReference type="GeneID" id="20230241"/>
<dbReference type="SMART" id="SM00219">
    <property type="entry name" value="TyrKc"/>
    <property type="match status" value="1"/>
</dbReference>
<dbReference type="CTD" id="20230241"/>
<dbReference type="Proteomes" id="UP000030746">
    <property type="component" value="Unassembled WGS sequence"/>
</dbReference>
<dbReference type="InterPro" id="IPR008266">
    <property type="entry name" value="Tyr_kinase_AS"/>
</dbReference>
<dbReference type="InterPro" id="IPR020635">
    <property type="entry name" value="Tyr_kinase_cat_dom"/>
</dbReference>
<feature type="binding site" evidence="4">
    <location>
        <position position="135"/>
    </location>
    <ligand>
        <name>ATP</name>
        <dbReference type="ChEBI" id="CHEBI:30616"/>
    </ligand>
</feature>
<reference evidence="8 9" key="1">
    <citation type="journal article" date="2013" name="Nature">
        <title>Insights into bilaterian evolution from three spiralian genomes.</title>
        <authorList>
            <person name="Simakov O."/>
            <person name="Marletaz F."/>
            <person name="Cho S.J."/>
            <person name="Edsinger-Gonzales E."/>
            <person name="Havlak P."/>
            <person name="Hellsten U."/>
            <person name="Kuo D.H."/>
            <person name="Larsson T."/>
            <person name="Lv J."/>
            <person name="Arendt D."/>
            <person name="Savage R."/>
            <person name="Osoegawa K."/>
            <person name="de Jong P."/>
            <person name="Grimwood J."/>
            <person name="Chapman J.A."/>
            <person name="Shapiro H."/>
            <person name="Aerts A."/>
            <person name="Otillar R.P."/>
            <person name="Terry A.Y."/>
            <person name="Boore J.L."/>
            <person name="Grigoriev I.V."/>
            <person name="Lindberg D.R."/>
            <person name="Seaver E.C."/>
            <person name="Weisblat D.A."/>
            <person name="Putnam N.H."/>
            <person name="Rokhsar D.S."/>
        </authorList>
    </citation>
    <scope>NUCLEOTIDE SEQUENCE [LARGE SCALE GENOMIC DNA]</scope>
</reference>
<dbReference type="Gene3D" id="3.30.200.20">
    <property type="entry name" value="Phosphorylase Kinase, domain 1"/>
    <property type="match status" value="1"/>
</dbReference>
<dbReference type="PROSITE" id="PS00109">
    <property type="entry name" value="PROTEIN_KINASE_TYR"/>
    <property type="match status" value="1"/>
</dbReference>
<dbReference type="GO" id="GO:0046872">
    <property type="term" value="F:metal ion binding"/>
    <property type="evidence" value="ECO:0007669"/>
    <property type="project" value="UniProtKB-KW"/>
</dbReference>
<evidence type="ECO:0000256" key="4">
    <source>
        <dbReference type="PIRSR" id="PIRSR000615-2"/>
    </source>
</evidence>
<evidence type="ECO:0000256" key="3">
    <source>
        <dbReference type="PIRSR" id="PIRSR000615-1"/>
    </source>
</evidence>
<dbReference type="PIRSF" id="PIRSF000615">
    <property type="entry name" value="TyrPK_CSF1-R"/>
    <property type="match status" value="1"/>
</dbReference>
<name>V4B9P3_LOTGI</name>
<keyword evidence="4 6" id="KW-0547">Nucleotide-binding</keyword>
<comment type="subcellular location">
    <subcellularLocation>
        <location evidence="1">Membrane</location>
        <topology evidence="1">Single-pass membrane protein</topology>
    </subcellularLocation>
</comment>
<dbReference type="Gene3D" id="1.10.510.10">
    <property type="entry name" value="Transferase(Phosphotransferase) domain 1"/>
    <property type="match status" value="1"/>
</dbReference>
<dbReference type="FunFam" id="1.10.510.10:FF:000113">
    <property type="entry name" value="Tyrosine-protein kinase receptor"/>
    <property type="match status" value="1"/>
</dbReference>
<feature type="active site" description="Proton acceptor" evidence="3">
    <location>
        <position position="131"/>
    </location>
</feature>
<feature type="non-terminal residue" evidence="8">
    <location>
        <position position="1"/>
    </location>
</feature>
<dbReference type="GO" id="GO:0005524">
    <property type="term" value="F:ATP binding"/>
    <property type="evidence" value="ECO:0007669"/>
    <property type="project" value="UniProtKB-UniRule"/>
</dbReference>
<proteinExistence type="predicted"/>
<evidence type="ECO:0000256" key="5">
    <source>
        <dbReference type="PIRSR" id="PIRSR000615-3"/>
    </source>
</evidence>
<organism evidence="8 9">
    <name type="scientific">Lottia gigantea</name>
    <name type="common">Giant owl limpet</name>
    <dbReference type="NCBI Taxonomy" id="225164"/>
    <lineage>
        <taxon>Eukaryota</taxon>
        <taxon>Metazoa</taxon>
        <taxon>Spiralia</taxon>
        <taxon>Lophotrochozoa</taxon>
        <taxon>Mollusca</taxon>
        <taxon>Gastropoda</taxon>
        <taxon>Patellogastropoda</taxon>
        <taxon>Lottioidea</taxon>
        <taxon>Lottiidae</taxon>
        <taxon>Lottia</taxon>
    </lineage>
</organism>
<dbReference type="InterPro" id="IPR000719">
    <property type="entry name" value="Prot_kinase_dom"/>
</dbReference>
<dbReference type="GO" id="GO:0005886">
    <property type="term" value="C:plasma membrane"/>
    <property type="evidence" value="ECO:0007669"/>
    <property type="project" value="TreeGrafter"/>
</dbReference>
<gene>
    <name evidence="8" type="ORF">LOTGIDRAFT_107599</name>
</gene>
<keyword evidence="9" id="KW-1185">Reference proteome</keyword>
<dbReference type="PANTHER" id="PTHR24416">
    <property type="entry name" value="TYROSINE-PROTEIN KINASE RECEPTOR"/>
    <property type="match status" value="1"/>
</dbReference>
<dbReference type="GO" id="GO:0007169">
    <property type="term" value="P:cell surface receptor protein tyrosine kinase signaling pathway"/>
    <property type="evidence" value="ECO:0007669"/>
    <property type="project" value="TreeGrafter"/>
</dbReference>
<dbReference type="OrthoDB" id="98077at2759"/>
<dbReference type="InterPro" id="IPR050122">
    <property type="entry name" value="RTK"/>
</dbReference>
<feature type="binding site" evidence="5">
    <location>
        <position position="152"/>
    </location>
    <ligand>
        <name>Mg(2+)</name>
        <dbReference type="ChEBI" id="CHEBI:18420"/>
    </ligand>
</feature>
<dbReference type="PRINTS" id="PR00109">
    <property type="entry name" value="TYRKINASE"/>
</dbReference>
<dbReference type="InterPro" id="IPR017441">
    <property type="entry name" value="Protein_kinase_ATP_BS"/>
</dbReference>
<keyword evidence="4 6" id="KW-0067">ATP-binding</keyword>
<dbReference type="PROSITE" id="PS50011">
    <property type="entry name" value="PROTEIN_KINASE_DOM"/>
    <property type="match status" value="1"/>
</dbReference>
<feature type="binding site" evidence="5">
    <location>
        <position position="136"/>
    </location>
    <ligand>
        <name>Mg(2+)</name>
        <dbReference type="ChEBI" id="CHEBI:18420"/>
    </ligand>
</feature>
<feature type="binding site" evidence="6">
    <location>
        <position position="32"/>
    </location>
    <ligand>
        <name>ATP</name>
        <dbReference type="ChEBI" id="CHEBI:30616"/>
    </ligand>
</feature>
<dbReference type="PROSITE" id="PS00107">
    <property type="entry name" value="PROTEIN_KINASE_ATP"/>
    <property type="match status" value="1"/>
</dbReference>
<comment type="catalytic activity">
    <reaction evidence="2">
        <text>L-tyrosyl-[protein] + ATP = O-phospho-L-tyrosyl-[protein] + ADP + H(+)</text>
        <dbReference type="Rhea" id="RHEA:10596"/>
        <dbReference type="Rhea" id="RHEA-COMP:10136"/>
        <dbReference type="Rhea" id="RHEA-COMP:20101"/>
        <dbReference type="ChEBI" id="CHEBI:15378"/>
        <dbReference type="ChEBI" id="CHEBI:30616"/>
        <dbReference type="ChEBI" id="CHEBI:46858"/>
        <dbReference type="ChEBI" id="CHEBI:61978"/>
        <dbReference type="ChEBI" id="CHEBI:456216"/>
        <dbReference type="EC" id="2.7.10.1"/>
    </reaction>
</comment>
<accession>V4B9P3</accession>
<dbReference type="Pfam" id="PF07714">
    <property type="entry name" value="PK_Tyr_Ser-Thr"/>
    <property type="match status" value="1"/>
</dbReference>
<dbReference type="GO" id="GO:0004714">
    <property type="term" value="F:transmembrane receptor protein tyrosine kinase activity"/>
    <property type="evidence" value="ECO:0007669"/>
    <property type="project" value="UniProtKB-EC"/>
</dbReference>
<dbReference type="InterPro" id="IPR011009">
    <property type="entry name" value="Kinase-like_dom_sf"/>
</dbReference>
<feature type="domain" description="Protein kinase" evidence="7">
    <location>
        <begin position="1"/>
        <end position="269"/>
    </location>
</feature>
<dbReference type="RefSeq" id="XP_009063920.1">
    <property type="nucleotide sequence ID" value="XM_009065672.1"/>
</dbReference>
<keyword evidence="5" id="KW-0479">Metal-binding</keyword>
<sequence>LRLLGHGAFGEVYQGFLASVAHLTEDLKVAVKTLPTLCTEQTEIDFITEAVILSKFNHPNIVKLIGVCFDKTPRYIVLELLDGGDLKMFLRESRPTPSRSPGLKILDLLRLCHDVACACQHLEEKHFIHRDIAARNCLLTTKGPSRRAKIADFGMSRDIYRSDYYKKTGKALLPVKWMPPEAFLDGIFTAKTDIWSYGILLWEIFSLGHMPYPGCTNEEVMQTVTIGGRLSSPEGCPISIYHIMSECWTTAPEDRPSFSTIVNKIEKSLEVISTVRLSIGLTNYHFQKRLEIKFVCYF</sequence>
<dbReference type="GO" id="GO:0043235">
    <property type="term" value="C:receptor complex"/>
    <property type="evidence" value="ECO:0007669"/>
    <property type="project" value="TreeGrafter"/>
</dbReference>
<evidence type="ECO:0000256" key="2">
    <source>
        <dbReference type="ARBA" id="ARBA00051243"/>
    </source>
</evidence>
<dbReference type="HOGENOM" id="CLU_000288_7_40_1"/>
<evidence type="ECO:0000256" key="6">
    <source>
        <dbReference type="PROSITE-ProRule" id="PRU10141"/>
    </source>
</evidence>
<dbReference type="EMBL" id="KB203274">
    <property type="protein sequence ID" value="ESO85684.1"/>
    <property type="molecule type" value="Genomic_DNA"/>
</dbReference>
<dbReference type="SUPFAM" id="SSF56112">
    <property type="entry name" value="Protein kinase-like (PK-like)"/>
    <property type="match status" value="1"/>
</dbReference>
<dbReference type="OMA" id="KIMGIMV"/>